<dbReference type="EMBL" id="CTEN01000001">
    <property type="protein sequence ID" value="CQR24255.1"/>
    <property type="molecule type" value="Genomic_DNA"/>
</dbReference>
<reference evidence="2" key="1">
    <citation type="submission" date="2015-03" db="EMBL/GenBank/DDBJ databases">
        <authorList>
            <person name="Urmite Genomes"/>
        </authorList>
    </citation>
    <scope>NUCLEOTIDE SEQUENCE [LARGE SCALE GENOMIC DNA]</scope>
    <source>
        <strain evidence="2">FF10</strain>
    </source>
</reference>
<dbReference type="Proteomes" id="UP000198604">
    <property type="component" value="Unassembled WGS sequence"/>
</dbReference>
<name>A0A0E4H347_9STRE</name>
<keyword evidence="2" id="KW-1185">Reference proteome</keyword>
<accession>A0A0E4H347</accession>
<gene>
    <name evidence="1" type="ORF">BN1356_00616</name>
</gene>
<dbReference type="STRING" id="1608583.BN1356_00616"/>
<dbReference type="AlphaFoldDB" id="A0A0E4H347"/>
<sequence length="127" mass="14820">MDVVERSYSDMAFKYFLGLAPEASVIEPSSLTKFRKLRIKDDRLLDLLITKSVQIAIELGLMKSHILIVDATHTKAHHSHKKPQEVLRERSKYLRKTIYQYSEVIKTEFPSKPQEDTLVAELRYTQE</sequence>
<proteinExistence type="predicted"/>
<evidence type="ECO:0000313" key="1">
    <source>
        <dbReference type="EMBL" id="CQR24255.1"/>
    </source>
</evidence>
<evidence type="ECO:0000313" key="2">
    <source>
        <dbReference type="Proteomes" id="UP000198604"/>
    </source>
</evidence>
<protein>
    <submittedName>
        <fullName evidence="1">Degenerate transposase</fullName>
    </submittedName>
</protein>
<organism evidence="1 2">
    <name type="scientific">Streptococcus varani</name>
    <dbReference type="NCBI Taxonomy" id="1608583"/>
    <lineage>
        <taxon>Bacteria</taxon>
        <taxon>Bacillati</taxon>
        <taxon>Bacillota</taxon>
        <taxon>Bacilli</taxon>
        <taxon>Lactobacillales</taxon>
        <taxon>Streptococcaceae</taxon>
        <taxon>Streptococcus</taxon>
    </lineage>
</organism>